<comment type="function">
    <text evidence="8">Essential cell division protein. May link together the upstream cell division proteins, which are predominantly cytoplasmic, with the downstream cell division proteins, which are predominantly periplasmic.</text>
</comment>
<evidence type="ECO:0000313" key="12">
    <source>
        <dbReference type="Proteomes" id="UP001501627"/>
    </source>
</evidence>
<feature type="region of interest" description="Disordered" evidence="10">
    <location>
        <begin position="82"/>
        <end position="102"/>
    </location>
</feature>
<evidence type="ECO:0000256" key="9">
    <source>
        <dbReference type="NCBIfam" id="TIGR02209"/>
    </source>
</evidence>
<evidence type="ECO:0000256" key="3">
    <source>
        <dbReference type="ARBA" id="ARBA00022618"/>
    </source>
</evidence>
<gene>
    <name evidence="8" type="primary">ftsL</name>
    <name evidence="11" type="ORF">GCM10022279_03550</name>
</gene>
<keyword evidence="3 8" id="KW-0132">Cell division</keyword>
<comment type="caution">
    <text evidence="11">The sequence shown here is derived from an EMBL/GenBank/DDBJ whole genome shotgun (WGS) entry which is preliminary data.</text>
</comment>
<keyword evidence="6 8" id="KW-0472">Membrane</keyword>
<dbReference type="PANTHER" id="PTHR37479">
    <property type="entry name" value="CELL DIVISION PROTEIN FTSL"/>
    <property type="match status" value="1"/>
</dbReference>
<dbReference type="RefSeq" id="WP_103045524.1">
    <property type="nucleotide sequence ID" value="NZ_BAABBP010000002.1"/>
</dbReference>
<evidence type="ECO:0000256" key="4">
    <source>
        <dbReference type="ARBA" id="ARBA00022692"/>
    </source>
</evidence>
<comment type="subcellular location">
    <subcellularLocation>
        <location evidence="8">Cell inner membrane</location>
        <topology evidence="8">Single-pass type II membrane protein</topology>
    </subcellularLocation>
    <subcellularLocation>
        <location evidence="1">Cell membrane</location>
        <topology evidence="1">Single-pass type II membrane protein</topology>
    </subcellularLocation>
    <text evidence="8">Localizes to the division septum where it forms a ring structure.</text>
</comment>
<protein>
    <recommendedName>
        <fullName evidence="8 9">Cell division protein FtsL</fullName>
    </recommendedName>
</protein>
<evidence type="ECO:0000256" key="7">
    <source>
        <dbReference type="ARBA" id="ARBA00023306"/>
    </source>
</evidence>
<dbReference type="InterPro" id="IPR011922">
    <property type="entry name" value="Cell_div_FtsL"/>
</dbReference>
<keyword evidence="8" id="KW-0997">Cell inner membrane</keyword>
<proteinExistence type="inferred from homology"/>
<evidence type="ECO:0000256" key="8">
    <source>
        <dbReference type="HAMAP-Rule" id="MF_00910"/>
    </source>
</evidence>
<evidence type="ECO:0000256" key="6">
    <source>
        <dbReference type="ARBA" id="ARBA00023136"/>
    </source>
</evidence>
<evidence type="ECO:0000256" key="10">
    <source>
        <dbReference type="SAM" id="MobiDB-lite"/>
    </source>
</evidence>
<evidence type="ECO:0000313" key="11">
    <source>
        <dbReference type="EMBL" id="GAA3983383.1"/>
    </source>
</evidence>
<name>A0ABP7QJ51_9BURK</name>
<evidence type="ECO:0000256" key="1">
    <source>
        <dbReference type="ARBA" id="ARBA00004401"/>
    </source>
</evidence>
<keyword evidence="2 8" id="KW-1003">Cell membrane</keyword>
<sequence length="102" mass="11273">MTRVSIALLLVVMASAMVLVHTQYESRLLYTALDRADIEARRLRSEFQRLQVQKSAQSTPLRIERLARDRLQMRPASPAITQYVTDPGANAPVPAPDAGGGQ</sequence>
<dbReference type="EMBL" id="BAABBP010000002">
    <property type="protein sequence ID" value="GAA3983383.1"/>
    <property type="molecule type" value="Genomic_DNA"/>
</dbReference>
<dbReference type="Pfam" id="PF04999">
    <property type="entry name" value="FtsL"/>
    <property type="match status" value="1"/>
</dbReference>
<dbReference type="PANTHER" id="PTHR37479:SF1">
    <property type="entry name" value="CELL DIVISION PROTEIN FTSL"/>
    <property type="match status" value="1"/>
</dbReference>
<comment type="subunit">
    <text evidence="8">Part of a complex composed of FtsB, FtsL and FtsQ.</text>
</comment>
<keyword evidence="7 8" id="KW-0131">Cell cycle</keyword>
<reference evidence="12" key="1">
    <citation type="journal article" date="2019" name="Int. J. Syst. Evol. Microbiol.">
        <title>The Global Catalogue of Microorganisms (GCM) 10K type strain sequencing project: providing services to taxonomists for standard genome sequencing and annotation.</title>
        <authorList>
            <consortium name="The Broad Institute Genomics Platform"/>
            <consortium name="The Broad Institute Genome Sequencing Center for Infectious Disease"/>
            <person name="Wu L."/>
            <person name="Ma J."/>
        </authorList>
    </citation>
    <scope>NUCLEOTIDE SEQUENCE [LARGE SCALE GENOMIC DNA]</scope>
    <source>
        <strain evidence="12">JCM 17561</strain>
    </source>
</reference>
<organism evidence="11 12">
    <name type="scientific">Comamonas faecalis</name>
    <dbReference type="NCBI Taxonomy" id="1387849"/>
    <lineage>
        <taxon>Bacteria</taxon>
        <taxon>Pseudomonadati</taxon>
        <taxon>Pseudomonadota</taxon>
        <taxon>Betaproteobacteria</taxon>
        <taxon>Burkholderiales</taxon>
        <taxon>Comamonadaceae</taxon>
        <taxon>Comamonas</taxon>
    </lineage>
</organism>
<dbReference type="Proteomes" id="UP001501627">
    <property type="component" value="Unassembled WGS sequence"/>
</dbReference>
<keyword evidence="4 8" id="KW-0812">Transmembrane</keyword>
<evidence type="ECO:0000256" key="2">
    <source>
        <dbReference type="ARBA" id="ARBA00022475"/>
    </source>
</evidence>
<keyword evidence="12" id="KW-1185">Reference proteome</keyword>
<keyword evidence="5 8" id="KW-1133">Transmembrane helix</keyword>
<evidence type="ECO:0000256" key="5">
    <source>
        <dbReference type="ARBA" id="ARBA00022989"/>
    </source>
</evidence>
<dbReference type="NCBIfam" id="TIGR02209">
    <property type="entry name" value="ftsL_broad"/>
    <property type="match status" value="1"/>
</dbReference>
<comment type="similarity">
    <text evidence="8">Belongs to the FtsL family.</text>
</comment>
<accession>A0ABP7QJ51</accession>
<dbReference type="HAMAP" id="MF_00910">
    <property type="entry name" value="FtsL"/>
    <property type="match status" value="1"/>
</dbReference>